<name>A0AA90TWK2_9BACI</name>
<protein>
    <submittedName>
        <fullName evidence="2">Carbon monoxide dehydrogenase</fullName>
    </submittedName>
</protein>
<keyword evidence="3" id="KW-1185">Reference proteome</keyword>
<organism evidence="2 3">
    <name type="scientific">Bacillus salipaludis</name>
    <dbReference type="NCBI Taxonomy" id="2547811"/>
    <lineage>
        <taxon>Bacteria</taxon>
        <taxon>Bacillati</taxon>
        <taxon>Bacillota</taxon>
        <taxon>Bacilli</taxon>
        <taxon>Bacillales</taxon>
        <taxon>Bacillaceae</taxon>
        <taxon>Bacillus</taxon>
    </lineage>
</organism>
<feature type="signal peptide" evidence="1">
    <location>
        <begin position="1"/>
        <end position="26"/>
    </location>
</feature>
<keyword evidence="1" id="KW-0732">Signal</keyword>
<dbReference type="RefSeq" id="WP_308914450.1">
    <property type="nucleotide sequence ID" value="NZ_JAVGVR010000002.1"/>
</dbReference>
<dbReference type="EMBL" id="JAVGVR010000002">
    <property type="protein sequence ID" value="MDQ6600813.1"/>
    <property type="molecule type" value="Genomic_DNA"/>
</dbReference>
<evidence type="ECO:0000256" key="1">
    <source>
        <dbReference type="SAM" id="SignalP"/>
    </source>
</evidence>
<dbReference type="AlphaFoldDB" id="A0AA90TWK2"/>
<evidence type="ECO:0000313" key="2">
    <source>
        <dbReference type="EMBL" id="MDQ6600813.1"/>
    </source>
</evidence>
<feature type="chain" id="PRO_5041720436" evidence="1">
    <location>
        <begin position="27"/>
        <end position="182"/>
    </location>
</feature>
<dbReference type="Proteomes" id="UP001178888">
    <property type="component" value="Unassembled WGS sequence"/>
</dbReference>
<sequence>MSKRINFICLILCIACFVPINEIAFASPKDTPPSFEEKFTDVGYKPVKDAVKEFENHFKQDMKFPKIKPSISFTHEFGRFYEDKEYDTNDFLSIRFVNEKSSENNYKIDIRPLKNKVVFKDKVNQKVYTLQNGQKAIYTDNTPIMNFLVFEKDNWQYMLGIDKKVTNKVTPEILVKIANSTD</sequence>
<accession>A0AA90TWK2</accession>
<reference evidence="2" key="1">
    <citation type="submission" date="2023-08" db="EMBL/GenBank/DDBJ databases">
        <title>Nitrogen cycling bacteria in agricultural field soils.</title>
        <authorList>
            <person name="Jang J."/>
        </authorList>
    </citation>
    <scope>NUCLEOTIDE SEQUENCE</scope>
    <source>
        <strain evidence="2">PS3-36</strain>
    </source>
</reference>
<evidence type="ECO:0000313" key="3">
    <source>
        <dbReference type="Proteomes" id="UP001178888"/>
    </source>
</evidence>
<proteinExistence type="predicted"/>
<gene>
    <name evidence="2" type="ORF">RCG21_31835</name>
</gene>
<comment type="caution">
    <text evidence="2">The sequence shown here is derived from an EMBL/GenBank/DDBJ whole genome shotgun (WGS) entry which is preliminary data.</text>
</comment>